<feature type="transmembrane region" description="Helical" evidence="2">
    <location>
        <begin position="21"/>
        <end position="39"/>
    </location>
</feature>
<accession>A0AAN9ARU3</accession>
<evidence type="ECO:0000313" key="3">
    <source>
        <dbReference type="EMBL" id="KAK7091539.1"/>
    </source>
</evidence>
<evidence type="ECO:0000256" key="1">
    <source>
        <dbReference type="SAM" id="MobiDB-lite"/>
    </source>
</evidence>
<reference evidence="3 4" key="1">
    <citation type="submission" date="2024-02" db="EMBL/GenBank/DDBJ databases">
        <title>Chromosome-scale genome assembly of the rough periwinkle Littorina saxatilis.</title>
        <authorList>
            <person name="De Jode A."/>
            <person name="Faria R."/>
            <person name="Formenti G."/>
            <person name="Sims Y."/>
            <person name="Smith T.P."/>
            <person name="Tracey A."/>
            <person name="Wood J.M.D."/>
            <person name="Zagrodzka Z.B."/>
            <person name="Johannesson K."/>
            <person name="Butlin R.K."/>
            <person name="Leder E.H."/>
        </authorList>
    </citation>
    <scope>NUCLEOTIDE SEQUENCE [LARGE SCALE GENOMIC DNA]</scope>
    <source>
        <strain evidence="3">Snail1</strain>
        <tissue evidence="3">Muscle</tissue>
    </source>
</reference>
<comment type="caution">
    <text evidence="3">The sequence shown here is derived from an EMBL/GenBank/DDBJ whole genome shotgun (WGS) entry which is preliminary data.</text>
</comment>
<dbReference type="Pfam" id="PF03385">
    <property type="entry name" value="STELLO"/>
    <property type="match status" value="1"/>
</dbReference>
<dbReference type="AlphaFoldDB" id="A0AAN9ARU3"/>
<name>A0AAN9ARU3_9CAEN</name>
<feature type="compositionally biased region" description="Basic and acidic residues" evidence="1">
    <location>
        <begin position="360"/>
        <end position="369"/>
    </location>
</feature>
<proteinExistence type="predicted"/>
<protein>
    <submittedName>
        <fullName evidence="3">Uncharacterized protein</fullName>
    </submittedName>
</protein>
<dbReference type="PANTHER" id="PTHR31362:SF0">
    <property type="entry name" value="EXOSTOSIN DOMAIN-CONTAINING PROTEIN-RELATED"/>
    <property type="match status" value="1"/>
</dbReference>
<keyword evidence="2" id="KW-0472">Membrane</keyword>
<evidence type="ECO:0000313" key="4">
    <source>
        <dbReference type="Proteomes" id="UP001374579"/>
    </source>
</evidence>
<gene>
    <name evidence="3" type="ORF">V1264_009205</name>
</gene>
<evidence type="ECO:0000256" key="2">
    <source>
        <dbReference type="SAM" id="Phobius"/>
    </source>
</evidence>
<dbReference type="PANTHER" id="PTHR31362">
    <property type="entry name" value="GLYCOSYLTRANSFERASE STELLO1-RELATED"/>
    <property type="match status" value="1"/>
</dbReference>
<dbReference type="InterPro" id="IPR005049">
    <property type="entry name" value="STL-like"/>
</dbReference>
<keyword evidence="4" id="KW-1185">Reference proteome</keyword>
<dbReference type="EMBL" id="JBAMIC010000022">
    <property type="protein sequence ID" value="KAK7091539.1"/>
    <property type="molecule type" value="Genomic_DNA"/>
</dbReference>
<keyword evidence="2" id="KW-0812">Transmembrane</keyword>
<dbReference type="Proteomes" id="UP001374579">
    <property type="component" value="Unassembled WGS sequence"/>
</dbReference>
<organism evidence="3 4">
    <name type="scientific">Littorina saxatilis</name>
    <dbReference type="NCBI Taxonomy" id="31220"/>
    <lineage>
        <taxon>Eukaryota</taxon>
        <taxon>Metazoa</taxon>
        <taxon>Spiralia</taxon>
        <taxon>Lophotrochozoa</taxon>
        <taxon>Mollusca</taxon>
        <taxon>Gastropoda</taxon>
        <taxon>Caenogastropoda</taxon>
        <taxon>Littorinimorpha</taxon>
        <taxon>Littorinoidea</taxon>
        <taxon>Littorinidae</taxon>
        <taxon>Littorina</taxon>
    </lineage>
</organism>
<feature type="region of interest" description="Disordered" evidence="1">
    <location>
        <begin position="746"/>
        <end position="768"/>
    </location>
</feature>
<sequence>MTSAASKQEGKTCRDVLSLRKCFMFVVFGAIVVALLQLMQTGFGDRGVDIQAALVIEDDSVFGKLHLRFIQSLRITPHSKWIVVDVTSGDCVTNLTAPPGWRIVLAGEVRRTRCEPPTCISLPLDLPLDQSAGQASIAGGRERQRRQQLKNLAYLTAINGGADVILDADCMTSLSEAVRILSFPGDRDRGLMYNETLLFNPYSHFGAWAGIPHAVGGDSALIKNSRRYYIRDFDRVLVKHGLTDTSKDIIHVHAGGKTLDSSRATGLRFDPSTPPVFVGQGSYSPAVPACSLYQKEALWALLVPCVSRGPRCQLLRHFLQHRLLRELDAFVGFYQLQGMSSEEEGAPQGDEPLSASGNARVEKEGHEHQSILQSPGRLGKTLSVGSVGDTKSKRETVPLCSIRTGKTKSLDSDENLNAKTLAEVLDAWNCNHTEGFFCCYNNLATFLLKEECLDQHESALIASWIRVLRELGVFEPKKMEKPWRGVRKTSEVRAVLGNFQARLQSGGAKWQQSLKQHSVSSLEKGCNRNDLFPVDKWRKPIVSDIALVVVFNSNAYFWPNLPLVEALHRPFFKHIFYCVPDVGQLLSTKNPDQQALAKGLSIVEGFSDSWYFFYECVAAVAQMNLPGVRGYLHMGDDTLLNTWNVVNASRDSVLSAPGGKIRSVEDASFKGWVWWGSGMGRAPWLAAMAGLEKLSGLSDQEILSLDPNLTQVSRLSPGQLALLDSDLHENGTFIRPLTSFTTTRLKANASRSPRRNHPAGSQDWPEPSKEEAERFIRNYYQSNKMAGLVKNAAYDMFYLPQKMAADYVTFSRYFIKHGVMEELALPAMLFGIAKRPEIRLIPGRELWGGGRNSPWSAYNQTHFFLHPFKLKSLWKQKERLKTFCDKHIDTLFSELAKHTPH</sequence>
<feature type="region of interest" description="Disordered" evidence="1">
    <location>
        <begin position="341"/>
        <end position="390"/>
    </location>
</feature>
<keyword evidence="2" id="KW-1133">Transmembrane helix</keyword>